<name>A0A834MG90_RHYFE</name>
<organism evidence="2 3">
    <name type="scientific">Rhynchophorus ferrugineus</name>
    <name type="common">Red palm weevil</name>
    <name type="synonym">Curculio ferrugineus</name>
    <dbReference type="NCBI Taxonomy" id="354439"/>
    <lineage>
        <taxon>Eukaryota</taxon>
        <taxon>Metazoa</taxon>
        <taxon>Ecdysozoa</taxon>
        <taxon>Arthropoda</taxon>
        <taxon>Hexapoda</taxon>
        <taxon>Insecta</taxon>
        <taxon>Pterygota</taxon>
        <taxon>Neoptera</taxon>
        <taxon>Endopterygota</taxon>
        <taxon>Coleoptera</taxon>
        <taxon>Polyphaga</taxon>
        <taxon>Cucujiformia</taxon>
        <taxon>Curculionidae</taxon>
        <taxon>Dryophthorinae</taxon>
        <taxon>Rhynchophorus</taxon>
    </lineage>
</organism>
<accession>A0A834MG90</accession>
<protein>
    <submittedName>
        <fullName evidence="2">Uncharacterized protein</fullName>
    </submittedName>
</protein>
<reference evidence="2" key="1">
    <citation type="submission" date="2020-08" db="EMBL/GenBank/DDBJ databases">
        <title>Genome sequencing and assembly of the red palm weevil Rhynchophorus ferrugineus.</title>
        <authorList>
            <person name="Dias G.B."/>
            <person name="Bergman C.M."/>
            <person name="Manee M."/>
        </authorList>
    </citation>
    <scope>NUCLEOTIDE SEQUENCE</scope>
    <source>
        <strain evidence="2">AA-2017</strain>
        <tissue evidence="2">Whole larva</tissue>
    </source>
</reference>
<dbReference type="Proteomes" id="UP000625711">
    <property type="component" value="Unassembled WGS sequence"/>
</dbReference>
<evidence type="ECO:0000256" key="1">
    <source>
        <dbReference type="SAM" id="MobiDB-lite"/>
    </source>
</evidence>
<dbReference type="OrthoDB" id="6724028at2759"/>
<keyword evidence="3" id="KW-1185">Reference proteome</keyword>
<comment type="caution">
    <text evidence="2">The sequence shown here is derived from an EMBL/GenBank/DDBJ whole genome shotgun (WGS) entry which is preliminary data.</text>
</comment>
<sequence length="241" mass="26707">MSSRIPKQGKDGREKTSKIPINPVMAKSRTNSLDWDSDSAKTGTVKRRPLSGADNYDVVFAEEKTTTQKLNKSHQKLGPFPQRNPSRFGQQYRPRSSGDTKSYHDGGLQKINDDSKQQTNKTGKVSDSDSGINSPLSPGSVYGVFYPRIGFVLQPRTSGIEEETISCNCEEERTQIPGERHLRRPYATGLRVPVGYELNLRRIITSLSAKNSFDLSTSAKKCKGETSKYIAFDIISGVADI</sequence>
<gene>
    <name evidence="2" type="ORF">GWI33_007956</name>
</gene>
<dbReference type="EMBL" id="JAACXV010000386">
    <property type="protein sequence ID" value="KAF7278805.1"/>
    <property type="molecule type" value="Genomic_DNA"/>
</dbReference>
<feature type="compositionally biased region" description="Polar residues" evidence="1">
    <location>
        <begin position="83"/>
        <end position="95"/>
    </location>
</feature>
<feature type="region of interest" description="Disordered" evidence="1">
    <location>
        <begin position="1"/>
        <end position="134"/>
    </location>
</feature>
<evidence type="ECO:0000313" key="2">
    <source>
        <dbReference type="EMBL" id="KAF7278805.1"/>
    </source>
</evidence>
<proteinExistence type="predicted"/>
<feature type="compositionally biased region" description="Polar residues" evidence="1">
    <location>
        <begin position="117"/>
        <end position="134"/>
    </location>
</feature>
<dbReference type="AlphaFoldDB" id="A0A834MG90"/>
<evidence type="ECO:0000313" key="3">
    <source>
        <dbReference type="Proteomes" id="UP000625711"/>
    </source>
</evidence>
<feature type="compositionally biased region" description="Basic and acidic residues" evidence="1">
    <location>
        <begin position="8"/>
        <end position="17"/>
    </location>
</feature>